<comment type="similarity">
    <text evidence="2">Belongs to the bacterial diacylglycerol kinase family.</text>
</comment>
<evidence type="ECO:0000256" key="14">
    <source>
        <dbReference type="ARBA" id="ARBA00023264"/>
    </source>
</evidence>
<comment type="subcellular location">
    <subcellularLocation>
        <location evidence="1">Cell membrane</location>
        <topology evidence="1">Multi-pass membrane protein</topology>
    </subcellularLocation>
</comment>
<keyword evidence="8 20" id="KW-0418">Kinase</keyword>
<dbReference type="CDD" id="cd14265">
    <property type="entry name" value="UDPK_IM_like"/>
    <property type="match status" value="1"/>
</dbReference>
<evidence type="ECO:0000256" key="16">
    <source>
        <dbReference type="PIRSR" id="PIRSR600829-2"/>
    </source>
</evidence>
<feature type="binding site" evidence="16">
    <location>
        <position position="41"/>
    </location>
    <ligand>
        <name>substrate</name>
    </ligand>
</feature>
<evidence type="ECO:0000256" key="13">
    <source>
        <dbReference type="ARBA" id="ARBA00023209"/>
    </source>
</evidence>
<evidence type="ECO:0000313" key="21">
    <source>
        <dbReference type="Proteomes" id="UP000028922"/>
    </source>
</evidence>
<evidence type="ECO:0000256" key="8">
    <source>
        <dbReference type="ARBA" id="ARBA00022777"/>
    </source>
</evidence>
<feature type="binding site" evidence="17">
    <location>
        <position position="41"/>
    </location>
    <ligand>
        <name>ATP</name>
        <dbReference type="ChEBI" id="CHEBI:30616"/>
    </ligand>
</feature>
<dbReference type="InterPro" id="IPR000829">
    <property type="entry name" value="DAGK"/>
</dbReference>
<feature type="binding site" evidence="17">
    <location>
        <begin position="136"/>
        <end position="137"/>
    </location>
    <ligand>
        <name>ATP</name>
        <dbReference type="ChEBI" id="CHEBI:30616"/>
    </ligand>
</feature>
<evidence type="ECO:0000256" key="15">
    <source>
        <dbReference type="PIRSR" id="PIRSR600829-1"/>
    </source>
</evidence>
<evidence type="ECO:0000256" key="10">
    <source>
        <dbReference type="ARBA" id="ARBA00022989"/>
    </source>
</evidence>
<feature type="binding site" evidence="17">
    <location>
        <position position="57"/>
    </location>
    <ligand>
        <name>ATP</name>
        <dbReference type="ChEBI" id="CHEBI:30616"/>
    </ligand>
</feature>
<protein>
    <submittedName>
        <fullName evidence="20">Diacylglycerol kinase</fullName>
        <ecNumber evidence="20">2.7.1.107</ecNumber>
    </submittedName>
</protein>
<dbReference type="GO" id="GO:0004143">
    <property type="term" value="F:ATP-dependent diacylglycerol kinase activity"/>
    <property type="evidence" value="ECO:0007669"/>
    <property type="project" value="UniProtKB-EC"/>
</dbReference>
<name>A0A086CGE5_9CHRO</name>
<keyword evidence="3" id="KW-1003">Cell membrane</keyword>
<evidence type="ECO:0000256" key="11">
    <source>
        <dbReference type="ARBA" id="ARBA00023098"/>
    </source>
</evidence>
<dbReference type="PANTHER" id="PTHR34299:SF1">
    <property type="entry name" value="DIACYLGLYCEROL KINASE"/>
    <property type="match status" value="1"/>
</dbReference>
<gene>
    <name evidence="20" type="ORF">ucyna2_00883</name>
</gene>
<feature type="binding site" evidence="18">
    <location>
        <position position="117"/>
    </location>
    <ligand>
        <name>a divalent metal cation</name>
        <dbReference type="ChEBI" id="CHEBI:60240"/>
    </ligand>
</feature>
<keyword evidence="12 19" id="KW-0472">Membrane</keyword>
<keyword evidence="4" id="KW-0444">Lipid biosynthesis</keyword>
<feature type="transmembrane region" description="Helical" evidence="19">
    <location>
        <begin position="137"/>
        <end position="163"/>
    </location>
</feature>
<keyword evidence="11" id="KW-0443">Lipid metabolism</keyword>
<dbReference type="EC" id="2.7.1.107" evidence="20"/>
<dbReference type="InterPro" id="IPR036945">
    <property type="entry name" value="DAGK_sf"/>
</dbReference>
<dbReference type="GO" id="GO:0046872">
    <property type="term" value="F:metal ion binding"/>
    <property type="evidence" value="ECO:0007669"/>
    <property type="project" value="UniProtKB-KW"/>
</dbReference>
<feature type="transmembrane region" description="Helical" evidence="19">
    <location>
        <begin position="72"/>
        <end position="89"/>
    </location>
</feature>
<dbReference type="EMBL" id="JPSP01000010">
    <property type="protein sequence ID" value="KFF41259.1"/>
    <property type="molecule type" value="Genomic_DNA"/>
</dbReference>
<sequence length="169" mass="18832">MKADFKMNHFSSTRLFPDATNLRPNHISQLVKEKYPSEIRRKSAWHISPNIFLSFQYAWTGICYTFATQRNFRIHTAMTFIAIGISGFLKVNSVSMAIITLTCALVLILELLNTALESIVDLTVGQSYHELAKVAKDCAAGSVLISAFAALLVAFFIIIPPIIDTNFNS</sequence>
<evidence type="ECO:0000256" key="19">
    <source>
        <dbReference type="SAM" id="Phobius"/>
    </source>
</evidence>
<dbReference type="AlphaFoldDB" id="A0A086CGE5"/>
<dbReference type="GO" id="GO:0008654">
    <property type="term" value="P:phospholipid biosynthetic process"/>
    <property type="evidence" value="ECO:0007669"/>
    <property type="project" value="UniProtKB-KW"/>
</dbReference>
<keyword evidence="18" id="KW-0460">Magnesium</keyword>
<evidence type="ECO:0000256" key="17">
    <source>
        <dbReference type="PIRSR" id="PIRSR600829-3"/>
    </source>
</evidence>
<feature type="binding site" evidence="17">
    <location>
        <position position="117"/>
    </location>
    <ligand>
        <name>ATP</name>
        <dbReference type="ChEBI" id="CHEBI:30616"/>
    </ligand>
</feature>
<reference evidence="20 21" key="1">
    <citation type="submission" date="2014-08" db="EMBL/GenBank/DDBJ databases">
        <title>Comparative genomics reveals surprising divergence of two closely related strains of uncultivated UCYN-A cyanobacteria.</title>
        <authorList>
            <person name="Bombar D."/>
            <person name="Heller P."/>
            <person name="Sanchez-Baracaldo P."/>
            <person name="Carter B.J."/>
            <person name="Zert J.P."/>
        </authorList>
    </citation>
    <scope>NUCLEOTIDE SEQUENCE [LARGE SCALE GENOMIC DNA]</scope>
</reference>
<proteinExistence type="inferred from homology"/>
<dbReference type="GO" id="GO:0005524">
    <property type="term" value="F:ATP binding"/>
    <property type="evidence" value="ECO:0007669"/>
    <property type="project" value="UniProtKB-KW"/>
</dbReference>
<feature type="transmembrane region" description="Helical" evidence="19">
    <location>
        <begin position="95"/>
        <end position="116"/>
    </location>
</feature>
<comment type="caution">
    <text evidence="20">The sequence shown here is derived from an EMBL/GenBank/DDBJ whole genome shotgun (WGS) entry which is preliminary data.</text>
</comment>
<dbReference type="Pfam" id="PF01219">
    <property type="entry name" value="DAGK_prokar"/>
    <property type="match status" value="1"/>
</dbReference>
<keyword evidence="10 19" id="KW-1133">Transmembrane helix</keyword>
<keyword evidence="5 20" id="KW-0808">Transferase</keyword>
<accession>A0A086CGE5</accession>
<evidence type="ECO:0000256" key="9">
    <source>
        <dbReference type="ARBA" id="ARBA00022840"/>
    </source>
</evidence>
<evidence type="ECO:0000313" key="20">
    <source>
        <dbReference type="EMBL" id="KFF41259.1"/>
    </source>
</evidence>
<keyword evidence="14" id="KW-1208">Phospholipid metabolism</keyword>
<organism evidence="20 21">
    <name type="scientific">Candidatus Atelocyanobacterium thalassa isolate SIO64986</name>
    <dbReference type="NCBI Taxonomy" id="1527444"/>
    <lineage>
        <taxon>Bacteria</taxon>
        <taxon>Bacillati</taxon>
        <taxon>Cyanobacteriota</taxon>
        <taxon>Cyanophyceae</taxon>
        <taxon>Oscillatoriophycideae</taxon>
        <taxon>Chroococcales</taxon>
        <taxon>Aphanothecaceae</taxon>
        <taxon>Candidatus Atelocyanobacterium</taxon>
        <taxon>Candidatus Atelocyanobacterium thalassae</taxon>
    </lineage>
</organism>
<dbReference type="STRING" id="1527444.ucyna2_00883"/>
<dbReference type="GO" id="GO:0005886">
    <property type="term" value="C:plasma membrane"/>
    <property type="evidence" value="ECO:0007669"/>
    <property type="project" value="UniProtKB-SubCell"/>
</dbReference>
<comment type="cofactor">
    <cofactor evidence="18">
        <name>Mg(2+)</name>
        <dbReference type="ChEBI" id="CHEBI:18420"/>
    </cofactor>
    <text evidence="18">Mn(2+), Zn(2+), Cd(2+) and Co(2+) support activity to lesser extents.</text>
</comment>
<feature type="binding site" evidence="16">
    <location>
        <position position="110"/>
    </location>
    <ligand>
        <name>substrate</name>
    </ligand>
</feature>
<evidence type="ECO:0000256" key="5">
    <source>
        <dbReference type="ARBA" id="ARBA00022679"/>
    </source>
</evidence>
<dbReference type="PANTHER" id="PTHR34299">
    <property type="entry name" value="DIACYLGLYCEROL KINASE"/>
    <property type="match status" value="1"/>
</dbReference>
<keyword evidence="13" id="KW-0594">Phospholipid biosynthesis</keyword>
<evidence type="ECO:0000256" key="3">
    <source>
        <dbReference type="ARBA" id="ARBA00022475"/>
    </source>
</evidence>
<dbReference type="PATRIC" id="fig|1527444.3.peg.837"/>
<evidence type="ECO:0000256" key="2">
    <source>
        <dbReference type="ARBA" id="ARBA00005967"/>
    </source>
</evidence>
<dbReference type="eggNOG" id="COG0818">
    <property type="taxonomic scope" value="Bacteria"/>
</dbReference>
<keyword evidence="18" id="KW-0479">Metal-binding</keyword>
<dbReference type="InterPro" id="IPR033717">
    <property type="entry name" value="UDPK"/>
</dbReference>
<evidence type="ECO:0000256" key="7">
    <source>
        <dbReference type="ARBA" id="ARBA00022741"/>
    </source>
</evidence>
<dbReference type="Proteomes" id="UP000028922">
    <property type="component" value="Unassembled WGS sequence"/>
</dbReference>
<evidence type="ECO:0000256" key="12">
    <source>
        <dbReference type="ARBA" id="ARBA00023136"/>
    </source>
</evidence>
<evidence type="ECO:0000256" key="6">
    <source>
        <dbReference type="ARBA" id="ARBA00022692"/>
    </source>
</evidence>
<keyword evidence="6 19" id="KW-0812">Transmembrane</keyword>
<evidence type="ECO:0000256" key="4">
    <source>
        <dbReference type="ARBA" id="ARBA00022516"/>
    </source>
</evidence>
<evidence type="ECO:0000256" key="18">
    <source>
        <dbReference type="PIRSR" id="PIRSR600829-4"/>
    </source>
</evidence>
<dbReference type="Gene3D" id="1.10.287.3610">
    <property type="match status" value="1"/>
</dbReference>
<keyword evidence="7 17" id="KW-0547">Nucleotide-binding</keyword>
<feature type="active site" description="Proton acceptor" evidence="15">
    <location>
        <position position="110"/>
    </location>
</feature>
<keyword evidence="9 17" id="KW-0067">ATP-binding</keyword>
<evidence type="ECO:0000256" key="1">
    <source>
        <dbReference type="ARBA" id="ARBA00004651"/>
    </source>
</evidence>
<dbReference type="PROSITE" id="PS01069">
    <property type="entry name" value="DAGK_PROKAR"/>
    <property type="match status" value="1"/>
</dbReference>